<evidence type="ECO:0000313" key="3">
    <source>
        <dbReference type="Proteomes" id="UP000035491"/>
    </source>
</evidence>
<dbReference type="InterPro" id="IPR018711">
    <property type="entry name" value="NAGPA"/>
</dbReference>
<proteinExistence type="predicted"/>
<dbReference type="EMBL" id="LAOO01000001">
    <property type="protein sequence ID" value="KJW01035.1"/>
    <property type="molecule type" value="Genomic_DNA"/>
</dbReference>
<protein>
    <recommendedName>
        <fullName evidence="1">Phosphodiester glycosidase domain-containing protein</fullName>
    </recommendedName>
</protein>
<sequence length="282" mass="31305">MAYRTNAAAAINVGFFEIAGSDDGRPSLTLMIDSKLFSLRKQLQSLLIIDQGNIQITKASAKILVAIGDKSVIPNQVHYFSNLKDITFYNDVWASTTLTSYTNKEILIDQNRSNFIVTAISKHGDNQIPQKGFILSFPQATSLPVVNINDSVKLILEFIDKDGKLINLSNTASIVTGIPLLVQNGKNVVDNPKQDDPAHARTALGVCNDGTIVIVVVEHIYKQHVKDLKLVQVRSILRQEKEINVDKLIIPEALKILEKHLVNYTVIGLTKTELADYMLTWI</sequence>
<comment type="caution">
    <text evidence="2">The sequence shown here is derived from an EMBL/GenBank/DDBJ whole genome shotgun (WGS) entry which is preliminary data.</text>
</comment>
<gene>
    <name evidence="2" type="ORF">RPATATE_0020</name>
</gene>
<keyword evidence="3" id="KW-1185">Reference proteome</keyword>
<reference evidence="2 3" key="1">
    <citation type="submission" date="2015-02" db="EMBL/GenBank/DDBJ databases">
        <title>Genome Sequencing of Rickettsiales.</title>
        <authorList>
            <person name="Daugherty S.C."/>
            <person name="Su Q."/>
            <person name="Abolude K."/>
            <person name="Beier-Sexton M."/>
            <person name="Carlyon J.A."/>
            <person name="Carter R."/>
            <person name="Day N.P."/>
            <person name="Dumler S.J."/>
            <person name="Dyachenko V."/>
            <person name="Godinez A."/>
            <person name="Kurtti T.J."/>
            <person name="Lichay M."/>
            <person name="Mullins K.E."/>
            <person name="Ott S."/>
            <person name="Pappas-Brown V."/>
            <person name="Paris D.H."/>
            <person name="Patel P."/>
            <person name="Richards A.L."/>
            <person name="Sadzewicz L."/>
            <person name="Sears K."/>
            <person name="Seidman D."/>
            <person name="Sengamalay N."/>
            <person name="Stenos J."/>
            <person name="Tallon L.J."/>
            <person name="Vincent G."/>
            <person name="Fraser C.M."/>
            <person name="Munderloh U."/>
            <person name="Dunning-Hotopp J.C."/>
        </authorList>
    </citation>
    <scope>NUCLEOTIDE SEQUENCE [LARGE SCALE GENOMIC DNA]</scope>
    <source>
        <strain evidence="2 3">Tate's Hell</strain>
    </source>
</reference>
<evidence type="ECO:0000259" key="1">
    <source>
        <dbReference type="Pfam" id="PF09992"/>
    </source>
</evidence>
<name>A0ABR5DQN1_RICPA</name>
<dbReference type="Pfam" id="PF09992">
    <property type="entry name" value="NAGPA"/>
    <property type="match status" value="1"/>
</dbReference>
<accession>A0ABR5DQN1</accession>
<feature type="domain" description="Phosphodiester glycosidase" evidence="1">
    <location>
        <begin position="125"/>
        <end position="239"/>
    </location>
</feature>
<dbReference type="RefSeq" id="WP_014410314.1">
    <property type="nucleotide sequence ID" value="NZ_LAOO01000001.1"/>
</dbReference>
<organism evidence="2 3">
    <name type="scientific">Rickettsia parkeri str. Tate's Hell</name>
    <dbReference type="NCBI Taxonomy" id="1359189"/>
    <lineage>
        <taxon>Bacteria</taxon>
        <taxon>Pseudomonadati</taxon>
        <taxon>Pseudomonadota</taxon>
        <taxon>Alphaproteobacteria</taxon>
        <taxon>Rickettsiales</taxon>
        <taxon>Rickettsiaceae</taxon>
        <taxon>Rickettsieae</taxon>
        <taxon>Rickettsia</taxon>
        <taxon>spotted fever group</taxon>
    </lineage>
</organism>
<evidence type="ECO:0000313" key="2">
    <source>
        <dbReference type="EMBL" id="KJW01035.1"/>
    </source>
</evidence>
<dbReference type="Proteomes" id="UP000035491">
    <property type="component" value="Unassembled WGS sequence"/>
</dbReference>